<dbReference type="NCBIfam" id="TIGR04306">
    <property type="entry name" value="salvage_TenA"/>
    <property type="match status" value="1"/>
</dbReference>
<evidence type="ECO:0000259" key="2">
    <source>
        <dbReference type="Pfam" id="PF03070"/>
    </source>
</evidence>
<reference evidence="3 4" key="1">
    <citation type="submission" date="2020-08" db="EMBL/GenBank/DDBJ databases">
        <title>Genomic Encyclopedia of Type Strains, Phase III (KMG-III): the genomes of soil and plant-associated and newly described type strains.</title>
        <authorList>
            <person name="Whitman W."/>
        </authorList>
    </citation>
    <scope>NUCLEOTIDE SEQUENCE [LARGE SCALE GENOMIC DNA]</scope>
    <source>
        <strain evidence="3 4">CECT 8803</strain>
    </source>
</reference>
<keyword evidence="1" id="KW-0784">Thiamine biosynthesis</keyword>
<dbReference type="RefSeq" id="WP_183415831.1">
    <property type="nucleotide sequence ID" value="NZ_JACHXA010000003.1"/>
</dbReference>
<dbReference type="GO" id="GO:0009229">
    <property type="term" value="P:thiamine diphosphate biosynthetic process"/>
    <property type="evidence" value="ECO:0007669"/>
    <property type="project" value="UniProtKB-UniPathway"/>
</dbReference>
<dbReference type="Proteomes" id="UP000581135">
    <property type="component" value="Unassembled WGS sequence"/>
</dbReference>
<dbReference type="AlphaFoldDB" id="A0A839SRT5"/>
<comment type="pathway">
    <text evidence="1">Cofactor biosynthesis; thiamine diphosphate biosynthesis.</text>
</comment>
<dbReference type="InterPro" id="IPR050967">
    <property type="entry name" value="Thiamine_Salvage_TenA"/>
</dbReference>
<proteinExistence type="inferred from homology"/>
<keyword evidence="4" id="KW-1185">Reference proteome</keyword>
<evidence type="ECO:0000313" key="4">
    <source>
        <dbReference type="Proteomes" id="UP000581135"/>
    </source>
</evidence>
<dbReference type="GO" id="GO:0005829">
    <property type="term" value="C:cytosol"/>
    <property type="evidence" value="ECO:0007669"/>
    <property type="project" value="TreeGrafter"/>
</dbReference>
<dbReference type="Gene3D" id="1.20.910.10">
    <property type="entry name" value="Heme oxygenase-like"/>
    <property type="match status" value="1"/>
</dbReference>
<dbReference type="GO" id="GO:0050334">
    <property type="term" value="F:thiaminase activity"/>
    <property type="evidence" value="ECO:0007669"/>
    <property type="project" value="UniProtKB-EC"/>
</dbReference>
<accession>A0A839SRT5</accession>
<comment type="caution">
    <text evidence="3">The sequence shown here is derived from an EMBL/GenBank/DDBJ whole genome shotgun (WGS) entry which is preliminary data.</text>
</comment>
<dbReference type="SUPFAM" id="SSF48613">
    <property type="entry name" value="Heme oxygenase-like"/>
    <property type="match status" value="1"/>
</dbReference>
<keyword evidence="1 3" id="KW-0378">Hydrolase</keyword>
<evidence type="ECO:0000256" key="1">
    <source>
        <dbReference type="RuleBase" id="RU363093"/>
    </source>
</evidence>
<dbReference type="EC" id="3.5.99.2" evidence="1"/>
<dbReference type="InterPro" id="IPR027574">
    <property type="entry name" value="Thiaminase_II"/>
</dbReference>
<sequence length="228" mass="24939">MAALFEELKANCRDDWAAYTNHSFVRALAAGTLEIEAFRFYLAQDYLFLKHFARAYALAVYKSETLSDMRAAVATLDGLLNHEMLLHVDLAAGWGIDAKALEATVEHPANMAYTRFVLERGLAGDLLDLLVALAPCVVGYGEIGSRLLADSSATLAANPYRSWIETYGGVEYQEIAAAAAAQIERVASDRLGDRPTANLRWATIQETFAAATRLEVGFWQMGLDAAAR</sequence>
<dbReference type="GO" id="GO:0009228">
    <property type="term" value="P:thiamine biosynthetic process"/>
    <property type="evidence" value="ECO:0007669"/>
    <property type="project" value="UniProtKB-KW"/>
</dbReference>
<evidence type="ECO:0000313" key="3">
    <source>
        <dbReference type="EMBL" id="MBB3065018.1"/>
    </source>
</evidence>
<dbReference type="CDD" id="cd19367">
    <property type="entry name" value="TenA_C_ScTHI20-like"/>
    <property type="match status" value="1"/>
</dbReference>
<comment type="catalytic activity">
    <reaction evidence="1">
        <text>4-amino-5-aminomethyl-2-methylpyrimidine + H2O = 4-amino-5-hydroxymethyl-2-methylpyrimidine + NH4(+)</text>
        <dbReference type="Rhea" id="RHEA:31799"/>
        <dbReference type="ChEBI" id="CHEBI:15377"/>
        <dbReference type="ChEBI" id="CHEBI:16892"/>
        <dbReference type="ChEBI" id="CHEBI:28938"/>
        <dbReference type="ChEBI" id="CHEBI:63416"/>
        <dbReference type="EC" id="3.5.99.2"/>
    </reaction>
</comment>
<feature type="domain" description="Thiaminase-2/PQQC" evidence="2">
    <location>
        <begin position="11"/>
        <end position="224"/>
    </location>
</feature>
<dbReference type="PANTHER" id="PTHR43198:SF2">
    <property type="entry name" value="SI:CH1073-67J19.1-RELATED"/>
    <property type="match status" value="1"/>
</dbReference>
<dbReference type="PANTHER" id="PTHR43198">
    <property type="entry name" value="BIFUNCTIONAL TH2 PROTEIN"/>
    <property type="match status" value="1"/>
</dbReference>
<dbReference type="EMBL" id="JACHXA010000003">
    <property type="protein sequence ID" value="MBB3065018.1"/>
    <property type="molecule type" value="Genomic_DNA"/>
</dbReference>
<gene>
    <name evidence="3" type="ORF">FHR98_001297</name>
</gene>
<name>A0A839SRT5_9PROT</name>
<comment type="similarity">
    <text evidence="1">Belongs to the TenA family.</text>
</comment>
<dbReference type="InterPro" id="IPR004305">
    <property type="entry name" value="Thiaminase-2/PQQC"/>
</dbReference>
<comment type="catalytic activity">
    <reaction evidence="1">
        <text>thiamine + H2O = 5-(2-hydroxyethyl)-4-methylthiazole + 4-amino-5-hydroxymethyl-2-methylpyrimidine + H(+)</text>
        <dbReference type="Rhea" id="RHEA:17509"/>
        <dbReference type="ChEBI" id="CHEBI:15377"/>
        <dbReference type="ChEBI" id="CHEBI:15378"/>
        <dbReference type="ChEBI" id="CHEBI:16892"/>
        <dbReference type="ChEBI" id="CHEBI:17957"/>
        <dbReference type="ChEBI" id="CHEBI:18385"/>
        <dbReference type="EC" id="3.5.99.2"/>
    </reaction>
</comment>
<dbReference type="Pfam" id="PF03070">
    <property type="entry name" value="TENA_THI-4"/>
    <property type="match status" value="1"/>
</dbReference>
<protein>
    <recommendedName>
        <fullName evidence="1">Aminopyrimidine aminohydrolase</fullName>
        <ecNumber evidence="1">3.5.99.2</ecNumber>
    </recommendedName>
</protein>
<dbReference type="UniPathway" id="UPA00060"/>
<dbReference type="InterPro" id="IPR016084">
    <property type="entry name" value="Haem_Oase-like_multi-hlx"/>
</dbReference>
<organism evidence="3 4">
    <name type="scientific">Limibacillus halophilus</name>
    <dbReference type="NCBI Taxonomy" id="1579333"/>
    <lineage>
        <taxon>Bacteria</taxon>
        <taxon>Pseudomonadati</taxon>
        <taxon>Pseudomonadota</taxon>
        <taxon>Alphaproteobacteria</taxon>
        <taxon>Rhodospirillales</taxon>
        <taxon>Rhodovibrionaceae</taxon>
        <taxon>Limibacillus</taxon>
    </lineage>
</organism>
<comment type="function">
    <text evidence="1">Catalyzes an amino-pyrimidine hydrolysis reaction at the C5' of the pyrimidine moiety of thiamine compounds, a reaction that is part of a thiamine salvage pathway.</text>
</comment>